<feature type="region of interest" description="Disordered" evidence="2">
    <location>
        <begin position="254"/>
        <end position="273"/>
    </location>
</feature>
<dbReference type="InterPro" id="IPR001314">
    <property type="entry name" value="Peptidase_S1A"/>
</dbReference>
<dbReference type="GO" id="GO:0004252">
    <property type="term" value="F:serine-type endopeptidase activity"/>
    <property type="evidence" value="ECO:0007669"/>
    <property type="project" value="InterPro"/>
</dbReference>
<keyword evidence="4" id="KW-0378">Hydrolase</keyword>
<accession>A0A3S8U8I5</accession>
<dbReference type="RefSeq" id="WP_125326116.1">
    <property type="nucleotide sequence ID" value="NZ_CP034328.1"/>
</dbReference>
<feature type="signal peptide" evidence="3">
    <location>
        <begin position="1"/>
        <end position="16"/>
    </location>
</feature>
<name>A0A3S8U8I5_9RHOB</name>
<dbReference type="InterPro" id="IPR009003">
    <property type="entry name" value="Peptidase_S1_PA"/>
</dbReference>
<dbReference type="OrthoDB" id="267336at2"/>
<dbReference type="PRINTS" id="PR00722">
    <property type="entry name" value="CHYMOTRYPSIN"/>
</dbReference>
<dbReference type="SUPFAM" id="SSF50494">
    <property type="entry name" value="Trypsin-like serine proteases"/>
    <property type="match status" value="1"/>
</dbReference>
<dbReference type="InterPro" id="IPR043504">
    <property type="entry name" value="Peptidase_S1_PA_chymotrypsin"/>
</dbReference>
<evidence type="ECO:0000313" key="5">
    <source>
        <dbReference type="Proteomes" id="UP000282002"/>
    </source>
</evidence>
<gene>
    <name evidence="4" type="ORF">EI545_14395</name>
</gene>
<evidence type="ECO:0000256" key="3">
    <source>
        <dbReference type="SAM" id="SignalP"/>
    </source>
</evidence>
<keyword evidence="5" id="KW-1185">Reference proteome</keyword>
<dbReference type="Pfam" id="PF13365">
    <property type="entry name" value="Trypsin_2"/>
    <property type="match status" value="1"/>
</dbReference>
<evidence type="ECO:0000256" key="1">
    <source>
        <dbReference type="ARBA" id="ARBA00022729"/>
    </source>
</evidence>
<dbReference type="PANTHER" id="PTHR15462:SF8">
    <property type="entry name" value="SERINE PROTEASE"/>
    <property type="match status" value="1"/>
</dbReference>
<dbReference type="Proteomes" id="UP000282002">
    <property type="component" value="Chromosome"/>
</dbReference>
<evidence type="ECO:0000256" key="2">
    <source>
        <dbReference type="SAM" id="MobiDB-lite"/>
    </source>
</evidence>
<dbReference type="AlphaFoldDB" id="A0A3S8U8I5"/>
<dbReference type="EMBL" id="CP034328">
    <property type="protein sequence ID" value="AZL59921.1"/>
    <property type="molecule type" value="Genomic_DNA"/>
</dbReference>
<dbReference type="PROSITE" id="PS00134">
    <property type="entry name" value="TRYPSIN_HIS"/>
    <property type="match status" value="1"/>
</dbReference>
<evidence type="ECO:0000313" key="4">
    <source>
        <dbReference type="EMBL" id="AZL59921.1"/>
    </source>
</evidence>
<dbReference type="Gene3D" id="2.40.10.10">
    <property type="entry name" value="Trypsin-like serine proteases"/>
    <property type="match status" value="2"/>
</dbReference>
<dbReference type="PANTHER" id="PTHR15462">
    <property type="entry name" value="SERINE PROTEASE"/>
    <property type="match status" value="1"/>
</dbReference>
<dbReference type="KEGG" id="taw:EI545_14395"/>
<reference evidence="4 5" key="1">
    <citation type="submission" date="2018-12" db="EMBL/GenBank/DDBJ databases">
        <title>Complete genome sequencing of Tabrizicola sp. K13M18.</title>
        <authorList>
            <person name="Bae J.-W."/>
        </authorList>
    </citation>
    <scope>NUCLEOTIDE SEQUENCE [LARGE SCALE GENOMIC DNA]</scope>
    <source>
        <strain evidence="4 5">K13M18</strain>
    </source>
</reference>
<feature type="chain" id="PRO_5019345861" evidence="3">
    <location>
        <begin position="17"/>
        <end position="273"/>
    </location>
</feature>
<dbReference type="InterPro" id="IPR050966">
    <property type="entry name" value="Glutamyl_endopeptidase"/>
</dbReference>
<sequence length="273" mass="27958">MKALALLLLLACPAVAQDNSGLDRLETRDDLRGWEPVGRVDIDGGGFCTGALIASDLVLTAAHCVIDPGGVPVDAGRISFRAGLADGVALAEVKVLRTVAPDGFLSLAPAPPEQLALDVALMQLASPIPSSLAAPFTVARPGAGDEVSVVSYAAGREEALSWQRVCRVLGKQDGLIAVDCDVTFGSSGAPVLDRSGYRAKIVSIISAGYQDGGRTVAFGMELPGIVEDLKARLRAGRVTSEVAAASARPGVKRITVGGGSTTGNDTGARFVKP</sequence>
<protein>
    <submittedName>
        <fullName evidence="4">Trypsin-like serine protease</fullName>
    </submittedName>
</protein>
<dbReference type="InterPro" id="IPR018114">
    <property type="entry name" value="TRYPSIN_HIS"/>
</dbReference>
<proteinExistence type="predicted"/>
<keyword evidence="1 3" id="KW-0732">Signal</keyword>
<keyword evidence="4" id="KW-0645">Protease</keyword>
<dbReference type="GO" id="GO:0006508">
    <property type="term" value="P:proteolysis"/>
    <property type="evidence" value="ECO:0007669"/>
    <property type="project" value="UniProtKB-KW"/>
</dbReference>
<organism evidence="4 5">
    <name type="scientific">Tabrizicola piscis</name>
    <dbReference type="NCBI Taxonomy" id="2494374"/>
    <lineage>
        <taxon>Bacteria</taxon>
        <taxon>Pseudomonadati</taxon>
        <taxon>Pseudomonadota</taxon>
        <taxon>Alphaproteobacteria</taxon>
        <taxon>Rhodobacterales</taxon>
        <taxon>Paracoccaceae</taxon>
        <taxon>Tabrizicola</taxon>
    </lineage>
</organism>